<evidence type="ECO:0000256" key="5">
    <source>
        <dbReference type="ARBA" id="ARBA00022723"/>
    </source>
</evidence>
<dbReference type="InterPro" id="IPR050364">
    <property type="entry name" value="Cytochrome_P450_fung"/>
</dbReference>
<keyword evidence="8" id="KW-0503">Monooxygenase</keyword>
<dbReference type="InterPro" id="IPR002401">
    <property type="entry name" value="Cyt_P450_E_grp-I"/>
</dbReference>
<comment type="cofactor">
    <cofactor evidence="1">
        <name>heme</name>
        <dbReference type="ChEBI" id="CHEBI:30413"/>
    </cofactor>
</comment>
<dbReference type="Gene3D" id="1.10.630.10">
    <property type="entry name" value="Cytochrome P450"/>
    <property type="match status" value="1"/>
</dbReference>
<protein>
    <recommendedName>
        <fullName evidence="11">Cytochrome P450</fullName>
    </recommendedName>
</protein>
<accession>A0ABR1JF90</accession>
<keyword evidence="5" id="KW-0479">Metal-binding</keyword>
<evidence type="ECO:0000256" key="6">
    <source>
        <dbReference type="ARBA" id="ARBA00023002"/>
    </source>
</evidence>
<comment type="caution">
    <text evidence="9">The sequence shown here is derived from an EMBL/GenBank/DDBJ whole genome shotgun (WGS) entry which is preliminary data.</text>
</comment>
<sequence length="490" mass="54138">MFSRSKYPAPLPPGPKGLPVVGNVLDMPSEKEWLTFAEWGRKYGGICSVTLMGQTMIIVNSAEVMEALDKKGSVYSDRPRLEMGGELVGYSKTLVLVPYGNRFRNYRRHVSKLIGSNAAMSRFFPMEEAETHKFLKRVLANPSGEELGQHLRKTSGAIIMKLTYGIEVQEKNDPFVELIEHANDNFSLATKPGAFLVDVFPSLRNIPPGFPGGGFHALAAKWAKAFNDMVEVPYSYAKQMIANGTAPVSFVSTSLEQEDKLTPEELFEIKHTAASIYGAGADTTVSAQHAFFLAMVRHPEVLKKAQAEIDAVVGNDRLPGFQDKDRLPYVNAVVTEALRWNSVAPTGVPHRAMEDGIIANHFIPKNSIIVTNLWHMLNNPEVYPDPFKFDPERHIATPEKPAQRDPRHACFGFARRICVGMQLAEASLWICIAMSLAVFDITPALDEAGKPIIPEHELTGGTISHPKTFKCTIQPRSEKAVALISAELSR</sequence>
<evidence type="ECO:0000256" key="3">
    <source>
        <dbReference type="ARBA" id="ARBA00010617"/>
    </source>
</evidence>
<dbReference type="PANTHER" id="PTHR46300:SF7">
    <property type="entry name" value="P450, PUTATIVE (EUROFUNG)-RELATED"/>
    <property type="match status" value="1"/>
</dbReference>
<organism evidence="9 10">
    <name type="scientific">Marasmiellus scandens</name>
    <dbReference type="NCBI Taxonomy" id="2682957"/>
    <lineage>
        <taxon>Eukaryota</taxon>
        <taxon>Fungi</taxon>
        <taxon>Dikarya</taxon>
        <taxon>Basidiomycota</taxon>
        <taxon>Agaricomycotina</taxon>
        <taxon>Agaricomycetes</taxon>
        <taxon>Agaricomycetidae</taxon>
        <taxon>Agaricales</taxon>
        <taxon>Marasmiineae</taxon>
        <taxon>Omphalotaceae</taxon>
        <taxon>Marasmiellus</taxon>
    </lineage>
</organism>
<evidence type="ECO:0000313" key="9">
    <source>
        <dbReference type="EMBL" id="KAK7460659.1"/>
    </source>
</evidence>
<evidence type="ECO:0008006" key="11">
    <source>
        <dbReference type="Google" id="ProtNLM"/>
    </source>
</evidence>
<evidence type="ECO:0000256" key="4">
    <source>
        <dbReference type="ARBA" id="ARBA00022617"/>
    </source>
</evidence>
<keyword evidence="10" id="KW-1185">Reference proteome</keyword>
<dbReference type="InterPro" id="IPR001128">
    <property type="entry name" value="Cyt_P450"/>
</dbReference>
<proteinExistence type="inferred from homology"/>
<comment type="pathway">
    <text evidence="2">Secondary metabolite biosynthesis.</text>
</comment>
<dbReference type="CDD" id="cd11065">
    <property type="entry name" value="CYP64-like"/>
    <property type="match status" value="1"/>
</dbReference>
<evidence type="ECO:0000313" key="10">
    <source>
        <dbReference type="Proteomes" id="UP001498398"/>
    </source>
</evidence>
<evidence type="ECO:0000256" key="2">
    <source>
        <dbReference type="ARBA" id="ARBA00005179"/>
    </source>
</evidence>
<keyword evidence="4" id="KW-0349">Heme</keyword>
<dbReference type="PANTHER" id="PTHR46300">
    <property type="entry name" value="P450, PUTATIVE (EUROFUNG)-RELATED-RELATED"/>
    <property type="match status" value="1"/>
</dbReference>
<evidence type="ECO:0000256" key="7">
    <source>
        <dbReference type="ARBA" id="ARBA00023004"/>
    </source>
</evidence>
<evidence type="ECO:0000256" key="8">
    <source>
        <dbReference type="ARBA" id="ARBA00023033"/>
    </source>
</evidence>
<reference evidence="9 10" key="1">
    <citation type="submission" date="2024-01" db="EMBL/GenBank/DDBJ databases">
        <title>A draft genome for the cacao thread blight pathogen Marasmiellus scandens.</title>
        <authorList>
            <person name="Baruah I.K."/>
            <person name="Leung J."/>
            <person name="Bukari Y."/>
            <person name="Amoako-Attah I."/>
            <person name="Meinhardt L.W."/>
            <person name="Bailey B.A."/>
            <person name="Cohen S.P."/>
        </authorList>
    </citation>
    <scope>NUCLEOTIDE SEQUENCE [LARGE SCALE GENOMIC DNA]</scope>
    <source>
        <strain evidence="9 10">GH-19</strain>
    </source>
</reference>
<evidence type="ECO:0000256" key="1">
    <source>
        <dbReference type="ARBA" id="ARBA00001971"/>
    </source>
</evidence>
<dbReference type="Proteomes" id="UP001498398">
    <property type="component" value="Unassembled WGS sequence"/>
</dbReference>
<gene>
    <name evidence="9" type="ORF">VKT23_009374</name>
</gene>
<dbReference type="Pfam" id="PF00067">
    <property type="entry name" value="p450"/>
    <property type="match status" value="1"/>
</dbReference>
<dbReference type="EMBL" id="JBANRG010000015">
    <property type="protein sequence ID" value="KAK7460659.1"/>
    <property type="molecule type" value="Genomic_DNA"/>
</dbReference>
<keyword evidence="7" id="KW-0408">Iron</keyword>
<dbReference type="InterPro" id="IPR036396">
    <property type="entry name" value="Cyt_P450_sf"/>
</dbReference>
<dbReference type="SUPFAM" id="SSF48264">
    <property type="entry name" value="Cytochrome P450"/>
    <property type="match status" value="1"/>
</dbReference>
<dbReference type="PRINTS" id="PR00463">
    <property type="entry name" value="EP450I"/>
</dbReference>
<comment type="similarity">
    <text evidence="3">Belongs to the cytochrome P450 family.</text>
</comment>
<keyword evidence="6" id="KW-0560">Oxidoreductase</keyword>
<name>A0ABR1JF90_9AGAR</name>